<accession>A0ABP7ZL73</accession>
<dbReference type="EMBL" id="BAABBV010000001">
    <property type="protein sequence ID" value="GAA4162612.1"/>
    <property type="molecule type" value="Genomic_DNA"/>
</dbReference>
<reference evidence="1" key="1">
    <citation type="journal article" date="2014" name="Int. J. Syst. Evol. Microbiol.">
        <title>Complete genome of a new Firmicutes species belonging to the dominant human colonic microbiota ('Ruminococcus bicirculans') reveals two chromosomes and a selective capacity to utilize plant glucans.</title>
        <authorList>
            <consortium name="NISC Comparative Sequencing Program"/>
            <person name="Wegmann U."/>
            <person name="Louis P."/>
            <person name="Goesmann A."/>
            <person name="Henrissat B."/>
            <person name="Duncan S.H."/>
            <person name="Flint H.J."/>
        </authorList>
    </citation>
    <scope>NUCLEOTIDE SEQUENCE</scope>
    <source>
        <strain evidence="1">JCM 17590</strain>
    </source>
</reference>
<dbReference type="SUPFAM" id="SSF158560">
    <property type="entry name" value="BH3980-like"/>
    <property type="match status" value="1"/>
</dbReference>
<protein>
    <recommendedName>
        <fullName evidence="3">DUF1048 domain-containing protein</fullName>
    </recommendedName>
</protein>
<sequence length="117" mass="13365">MPNLFELVTGDLTEKRRWRDYKARAKALPANYRDAVEAIERYLMHFGSISSDMTIFEDLIDLFDRAAADGTPIRDIVGDDPIAFVEAFKENYMKEGWVAKERKRFVDAIDRAAGDGS</sequence>
<name>A0ABP7ZL73_9MICO</name>
<dbReference type="InterPro" id="IPR008316">
    <property type="entry name" value="UCP029876"/>
</dbReference>
<dbReference type="Proteomes" id="UP001415169">
    <property type="component" value="Unassembled WGS sequence"/>
</dbReference>
<dbReference type="RefSeq" id="WP_344791800.1">
    <property type="nucleotide sequence ID" value="NZ_BAABBV010000001.1"/>
</dbReference>
<gene>
    <name evidence="1" type="ORF">GCM10022286_21720</name>
</gene>
<dbReference type="Pfam" id="PF06304">
    <property type="entry name" value="DUF1048"/>
    <property type="match status" value="1"/>
</dbReference>
<reference evidence="1" key="2">
    <citation type="submission" date="2023-12" db="EMBL/GenBank/DDBJ databases">
        <authorList>
            <person name="Sun Q."/>
            <person name="Inoue M."/>
        </authorList>
    </citation>
    <scope>NUCLEOTIDE SEQUENCE</scope>
    <source>
        <strain evidence="1">JCM 17590</strain>
    </source>
</reference>
<evidence type="ECO:0000313" key="1">
    <source>
        <dbReference type="EMBL" id="GAA4162612.1"/>
    </source>
</evidence>
<dbReference type="Gene3D" id="1.10.1900.10">
    <property type="entry name" value="c-terminal domain of poly(a) binding protein"/>
    <property type="match status" value="1"/>
</dbReference>
<keyword evidence="2" id="KW-1185">Reference proteome</keyword>
<comment type="caution">
    <text evidence="1">The sequence shown here is derived from an EMBL/GenBank/DDBJ whole genome shotgun (WGS) entry which is preliminary data.</text>
</comment>
<proteinExistence type="predicted"/>
<evidence type="ECO:0008006" key="3">
    <source>
        <dbReference type="Google" id="ProtNLM"/>
    </source>
</evidence>
<evidence type="ECO:0000313" key="2">
    <source>
        <dbReference type="Proteomes" id="UP001415169"/>
    </source>
</evidence>
<organism evidence="1 2">
    <name type="scientific">Gryllotalpicola daejeonensis</name>
    <dbReference type="NCBI Taxonomy" id="993087"/>
    <lineage>
        <taxon>Bacteria</taxon>
        <taxon>Bacillati</taxon>
        <taxon>Actinomycetota</taxon>
        <taxon>Actinomycetes</taxon>
        <taxon>Micrococcales</taxon>
        <taxon>Microbacteriaceae</taxon>
        <taxon>Gryllotalpicola</taxon>
    </lineage>
</organism>